<proteinExistence type="predicted"/>
<gene>
    <name evidence="1" type="ORF">ESCO_004333</name>
</gene>
<dbReference type="Proteomes" id="UP000053831">
    <property type="component" value="Unassembled WGS sequence"/>
</dbReference>
<dbReference type="OrthoDB" id="3596146at2759"/>
<evidence type="ECO:0000313" key="2">
    <source>
        <dbReference type="Proteomes" id="UP000053831"/>
    </source>
</evidence>
<comment type="caution">
    <text evidence="1">The sequence shown here is derived from an EMBL/GenBank/DDBJ whole genome shotgun (WGS) entry which is preliminary data.</text>
</comment>
<protein>
    <submittedName>
        <fullName evidence="1">Uncharacterized protein</fullName>
    </submittedName>
</protein>
<keyword evidence="2" id="KW-1185">Reference proteome</keyword>
<sequence>MCVFVLDLDGRFDATRLTCAEDDLHHVYVLQPGRVRSADADRGASLVAEAETFMLYSQTAQISRSRQWWGSIVVGGTGTGAGGDLAAGWKGWLRVDREHVPEFAPGTTVEAAYEQRPARQEAVDASGWAATSPWGSLVFHDEA</sequence>
<accession>A0A0M8N663</accession>
<dbReference type="AlphaFoldDB" id="A0A0M8N663"/>
<name>A0A0M8N663_ESCWE</name>
<dbReference type="EMBL" id="LGSR01000013">
    <property type="protein sequence ID" value="KOS20721.1"/>
    <property type="molecule type" value="Genomic_DNA"/>
</dbReference>
<reference evidence="1 2" key="1">
    <citation type="submission" date="2015-07" db="EMBL/GenBank/DDBJ databases">
        <title>The genome of the fungus Escovopsis weberi, a specialized disease agent of ant agriculture.</title>
        <authorList>
            <person name="de Man T.J."/>
            <person name="Stajich J.E."/>
            <person name="Kubicek C.P."/>
            <person name="Chenthamara K."/>
            <person name="Atanasova L."/>
            <person name="Druzhinina I.S."/>
            <person name="Birnbaum S."/>
            <person name="Barribeau S.M."/>
            <person name="Teiling C."/>
            <person name="Suen G."/>
            <person name="Currie C."/>
            <person name="Gerardo N.M."/>
        </authorList>
    </citation>
    <scope>NUCLEOTIDE SEQUENCE [LARGE SCALE GENOMIC DNA]</scope>
</reference>
<organism evidence="1 2">
    <name type="scientific">Escovopsis weberi</name>
    <dbReference type="NCBI Taxonomy" id="150374"/>
    <lineage>
        <taxon>Eukaryota</taxon>
        <taxon>Fungi</taxon>
        <taxon>Dikarya</taxon>
        <taxon>Ascomycota</taxon>
        <taxon>Pezizomycotina</taxon>
        <taxon>Sordariomycetes</taxon>
        <taxon>Hypocreomycetidae</taxon>
        <taxon>Hypocreales</taxon>
        <taxon>Hypocreaceae</taxon>
        <taxon>Escovopsis</taxon>
    </lineage>
</organism>
<evidence type="ECO:0000313" key="1">
    <source>
        <dbReference type="EMBL" id="KOS20721.1"/>
    </source>
</evidence>
<dbReference type="STRING" id="150374.A0A0M8N663"/>